<dbReference type="Gramene" id="AET2Gv21148500.2">
    <property type="protein sequence ID" value="AET2Gv21148500.2"/>
    <property type="gene ID" value="AET2Gv21148500"/>
</dbReference>
<dbReference type="Proteomes" id="UP000015105">
    <property type="component" value="Chromosome 2D"/>
</dbReference>
<protein>
    <submittedName>
        <fullName evidence="1">Uncharacterized protein</fullName>
    </submittedName>
</protein>
<evidence type="ECO:0000313" key="1">
    <source>
        <dbReference type="EnsemblPlants" id="AET2Gv21148500.2"/>
    </source>
</evidence>
<proteinExistence type="predicted"/>
<reference evidence="2" key="1">
    <citation type="journal article" date="2014" name="Science">
        <title>Ancient hybridizations among the ancestral genomes of bread wheat.</title>
        <authorList>
            <consortium name="International Wheat Genome Sequencing Consortium,"/>
            <person name="Marcussen T."/>
            <person name="Sandve S.R."/>
            <person name="Heier L."/>
            <person name="Spannagl M."/>
            <person name="Pfeifer M."/>
            <person name="Jakobsen K.S."/>
            <person name="Wulff B.B."/>
            <person name="Steuernagel B."/>
            <person name="Mayer K.F."/>
            <person name="Olsen O.A."/>
        </authorList>
    </citation>
    <scope>NUCLEOTIDE SEQUENCE [LARGE SCALE GENOMIC DNA]</scope>
    <source>
        <strain evidence="2">cv. AL8/78</strain>
    </source>
</reference>
<evidence type="ECO:0000313" key="2">
    <source>
        <dbReference type="Proteomes" id="UP000015105"/>
    </source>
</evidence>
<reference evidence="1" key="5">
    <citation type="journal article" date="2021" name="G3 (Bethesda)">
        <title>Aegilops tauschii genome assembly Aet v5.0 features greater sequence contiguity and improved annotation.</title>
        <authorList>
            <person name="Wang L."/>
            <person name="Zhu T."/>
            <person name="Rodriguez J.C."/>
            <person name="Deal K.R."/>
            <person name="Dubcovsky J."/>
            <person name="McGuire P.E."/>
            <person name="Lux T."/>
            <person name="Spannagl M."/>
            <person name="Mayer K.F.X."/>
            <person name="Baldrich P."/>
            <person name="Meyers B.C."/>
            <person name="Huo N."/>
            <person name="Gu Y.Q."/>
            <person name="Zhou H."/>
            <person name="Devos K.M."/>
            <person name="Bennetzen J.L."/>
            <person name="Unver T."/>
            <person name="Budak H."/>
            <person name="Gulick P.J."/>
            <person name="Galiba G."/>
            <person name="Kalapos B."/>
            <person name="Nelson D.R."/>
            <person name="Li P."/>
            <person name="You F.M."/>
            <person name="Luo M.C."/>
            <person name="Dvorak J."/>
        </authorList>
    </citation>
    <scope>NUCLEOTIDE SEQUENCE [LARGE SCALE GENOMIC DNA]</scope>
    <source>
        <strain evidence="1">cv. AL8/78</strain>
    </source>
</reference>
<accession>A0A453D9P7</accession>
<reference evidence="2" key="2">
    <citation type="journal article" date="2017" name="Nat. Plants">
        <title>The Aegilops tauschii genome reveals multiple impacts of transposons.</title>
        <authorList>
            <person name="Zhao G."/>
            <person name="Zou C."/>
            <person name="Li K."/>
            <person name="Wang K."/>
            <person name="Li T."/>
            <person name="Gao L."/>
            <person name="Zhang X."/>
            <person name="Wang H."/>
            <person name="Yang Z."/>
            <person name="Liu X."/>
            <person name="Jiang W."/>
            <person name="Mao L."/>
            <person name="Kong X."/>
            <person name="Jiao Y."/>
            <person name="Jia J."/>
        </authorList>
    </citation>
    <scope>NUCLEOTIDE SEQUENCE [LARGE SCALE GENOMIC DNA]</scope>
    <source>
        <strain evidence="2">cv. AL8/78</strain>
    </source>
</reference>
<sequence>MILWYEYQMTLNLNSRKGINKYLLHYIIFYISFNILEKS</sequence>
<dbReference type="EnsemblPlants" id="AET2Gv21148500.2">
    <property type="protein sequence ID" value="AET2Gv21148500.2"/>
    <property type="gene ID" value="AET2Gv21148500"/>
</dbReference>
<dbReference type="AlphaFoldDB" id="A0A453D9P7"/>
<keyword evidence="2" id="KW-1185">Reference proteome</keyword>
<reference evidence="1" key="3">
    <citation type="journal article" date="2017" name="Nature">
        <title>Genome sequence of the progenitor of the wheat D genome Aegilops tauschii.</title>
        <authorList>
            <person name="Luo M.C."/>
            <person name="Gu Y.Q."/>
            <person name="Puiu D."/>
            <person name="Wang H."/>
            <person name="Twardziok S.O."/>
            <person name="Deal K.R."/>
            <person name="Huo N."/>
            <person name="Zhu T."/>
            <person name="Wang L."/>
            <person name="Wang Y."/>
            <person name="McGuire P.E."/>
            <person name="Liu S."/>
            <person name="Long H."/>
            <person name="Ramasamy R.K."/>
            <person name="Rodriguez J.C."/>
            <person name="Van S.L."/>
            <person name="Yuan L."/>
            <person name="Wang Z."/>
            <person name="Xia Z."/>
            <person name="Xiao L."/>
            <person name="Anderson O.D."/>
            <person name="Ouyang S."/>
            <person name="Liang Y."/>
            <person name="Zimin A.V."/>
            <person name="Pertea G."/>
            <person name="Qi P."/>
            <person name="Bennetzen J.L."/>
            <person name="Dai X."/>
            <person name="Dawson M.W."/>
            <person name="Muller H.G."/>
            <person name="Kugler K."/>
            <person name="Rivarola-Duarte L."/>
            <person name="Spannagl M."/>
            <person name="Mayer K.F.X."/>
            <person name="Lu F.H."/>
            <person name="Bevan M.W."/>
            <person name="Leroy P."/>
            <person name="Li P."/>
            <person name="You F.M."/>
            <person name="Sun Q."/>
            <person name="Liu Z."/>
            <person name="Lyons E."/>
            <person name="Wicker T."/>
            <person name="Salzberg S.L."/>
            <person name="Devos K.M."/>
            <person name="Dvorak J."/>
        </authorList>
    </citation>
    <scope>NUCLEOTIDE SEQUENCE [LARGE SCALE GENOMIC DNA]</scope>
    <source>
        <strain evidence="1">cv. AL8/78</strain>
    </source>
</reference>
<organism evidence="1 2">
    <name type="scientific">Aegilops tauschii subsp. strangulata</name>
    <name type="common">Goatgrass</name>
    <dbReference type="NCBI Taxonomy" id="200361"/>
    <lineage>
        <taxon>Eukaryota</taxon>
        <taxon>Viridiplantae</taxon>
        <taxon>Streptophyta</taxon>
        <taxon>Embryophyta</taxon>
        <taxon>Tracheophyta</taxon>
        <taxon>Spermatophyta</taxon>
        <taxon>Magnoliopsida</taxon>
        <taxon>Liliopsida</taxon>
        <taxon>Poales</taxon>
        <taxon>Poaceae</taxon>
        <taxon>BOP clade</taxon>
        <taxon>Pooideae</taxon>
        <taxon>Triticodae</taxon>
        <taxon>Triticeae</taxon>
        <taxon>Triticinae</taxon>
        <taxon>Aegilops</taxon>
    </lineage>
</organism>
<name>A0A453D9P7_AEGTS</name>
<reference evidence="1" key="4">
    <citation type="submission" date="2019-03" db="UniProtKB">
        <authorList>
            <consortium name="EnsemblPlants"/>
        </authorList>
    </citation>
    <scope>IDENTIFICATION</scope>
</reference>